<dbReference type="GeneID" id="60325038"/>
<reference evidence="3 4" key="1">
    <citation type="submission" date="2019-08" db="EMBL/GenBank/DDBJ databases">
        <authorList>
            <person name="Tisher V."/>
            <person name="Wilcox J."/>
            <person name="Boggs D."/>
            <person name="Byrne M."/>
            <person name="Copriviza J."/>
            <person name="deSilva C."/>
            <person name="Devereaux C."/>
            <person name="Hart C."/>
            <person name="Holyfield W."/>
            <person name="Sciammas C."/>
            <person name="Splaine-Duchscherer K."/>
            <person name="Bonilla C."/>
            <person name="Ettinger A.-S.H."/>
            <person name="Ettinger W.F."/>
            <person name="Haydock J."/>
            <person name="Anders K.R."/>
            <person name="Garlena R.A."/>
            <person name="Russell D.A."/>
            <person name="Pope W.H."/>
            <person name="Jacobs-Sera D."/>
            <person name="Hatfull G.F."/>
        </authorList>
    </citation>
    <scope>NUCLEOTIDE SEQUENCE [LARGE SCALE GENOMIC DNA]</scope>
</reference>
<dbReference type="KEGG" id="vg:60325038"/>
<evidence type="ECO:0000256" key="1">
    <source>
        <dbReference type="SAM" id="MobiDB-lite"/>
    </source>
</evidence>
<evidence type="ECO:0000313" key="3">
    <source>
        <dbReference type="EMBL" id="QFP94856.1"/>
    </source>
</evidence>
<proteinExistence type="predicted"/>
<dbReference type="Proteomes" id="UP000325974">
    <property type="component" value="Segment"/>
</dbReference>
<dbReference type="Pfam" id="PF23811">
    <property type="entry name" value="DUF7183"/>
    <property type="match status" value="1"/>
</dbReference>
<gene>
    <name evidence="3" type="primary">70</name>
    <name evidence="3" type="ORF">SEA_MARSHAWN_70</name>
</gene>
<keyword evidence="4" id="KW-1185">Reference proteome</keyword>
<accession>A0A5P8D770</accession>
<evidence type="ECO:0000259" key="2">
    <source>
        <dbReference type="Pfam" id="PF23811"/>
    </source>
</evidence>
<dbReference type="RefSeq" id="YP_009953563.1">
    <property type="nucleotide sequence ID" value="NC_051623.1"/>
</dbReference>
<sequence length="143" mass="16253">MPELIELSVDEVAKLAEVVRSRISHPSHTPVQAVRAGLQAVNAMRLADVHAEVVALPVAPLLPRPADPPRARKVDRLGLQERNSEWMDVDGDRWRWSWSLCQWQYKPLNRRPWEGSQEWLDVPTGADSTPSTRYAPFTEVPRS</sequence>
<dbReference type="EMBL" id="MN284895">
    <property type="protein sequence ID" value="QFP94856.1"/>
    <property type="molecule type" value="Genomic_DNA"/>
</dbReference>
<name>A0A5P8D770_9CAUD</name>
<evidence type="ECO:0000313" key="4">
    <source>
        <dbReference type="Proteomes" id="UP000325974"/>
    </source>
</evidence>
<feature type="region of interest" description="Disordered" evidence="1">
    <location>
        <begin position="121"/>
        <end position="143"/>
    </location>
</feature>
<organism evidence="3 4">
    <name type="scientific">Mycobacterium phage Marshawn</name>
    <dbReference type="NCBI Taxonomy" id="2652423"/>
    <lineage>
        <taxon>Viruses</taxon>
        <taxon>Duplodnaviria</taxon>
        <taxon>Heunggongvirae</taxon>
        <taxon>Uroviricota</taxon>
        <taxon>Caudoviricetes</taxon>
        <taxon>Weiservirinae</taxon>
        <taxon>Anayavirus</taxon>
        <taxon>Anayavirus marshawn</taxon>
    </lineage>
</organism>
<dbReference type="InterPro" id="IPR055607">
    <property type="entry name" value="DUF7183"/>
</dbReference>
<protein>
    <recommendedName>
        <fullName evidence="2">DUF7183 domain-containing protein</fullName>
    </recommendedName>
</protein>
<feature type="domain" description="DUF7183" evidence="2">
    <location>
        <begin position="1"/>
        <end position="143"/>
    </location>
</feature>